<dbReference type="InterPro" id="IPR057601">
    <property type="entry name" value="Oar-like_b-barrel"/>
</dbReference>
<keyword evidence="3" id="KW-0121">Carboxypeptidase</keyword>
<evidence type="ECO:0000313" key="3">
    <source>
        <dbReference type="EMBL" id="XBH10572.1"/>
    </source>
</evidence>
<name>A0AAU7CZP8_9BACT</name>
<keyword evidence="1" id="KW-0472">Membrane</keyword>
<dbReference type="GO" id="GO:0004180">
    <property type="term" value="F:carboxypeptidase activity"/>
    <property type="evidence" value="ECO:0007669"/>
    <property type="project" value="UniProtKB-KW"/>
</dbReference>
<dbReference type="RefSeq" id="WP_348268078.1">
    <property type="nucleotide sequence ID" value="NZ_CP121194.1"/>
</dbReference>
<dbReference type="InterPro" id="IPR008969">
    <property type="entry name" value="CarboxyPept-like_regulatory"/>
</dbReference>
<dbReference type="Pfam" id="PF13620">
    <property type="entry name" value="CarboxypepD_reg"/>
    <property type="match status" value="1"/>
</dbReference>
<accession>A0AAU7CZP8</accession>
<dbReference type="Gene3D" id="2.60.40.1120">
    <property type="entry name" value="Carboxypeptidase-like, regulatory domain"/>
    <property type="match status" value="1"/>
</dbReference>
<dbReference type="AlphaFoldDB" id="A0AAU7CZP8"/>
<reference evidence="3" key="1">
    <citation type="submission" date="2023-03" db="EMBL/GenBank/DDBJ databases">
        <title>Edaphobacter sp.</title>
        <authorList>
            <person name="Huber K.J."/>
            <person name="Papendorf J."/>
            <person name="Pilke C."/>
            <person name="Bunk B."/>
            <person name="Sproeer C."/>
            <person name="Pester M."/>
        </authorList>
    </citation>
    <scope>NUCLEOTIDE SEQUENCE</scope>
    <source>
        <strain evidence="3">DSM 109919</strain>
    </source>
</reference>
<keyword evidence="3" id="KW-0378">Hydrolase</keyword>
<organism evidence="3">
    <name type="scientific">Edaphobacter paludis</name>
    <dbReference type="NCBI Taxonomy" id="3035702"/>
    <lineage>
        <taxon>Bacteria</taxon>
        <taxon>Pseudomonadati</taxon>
        <taxon>Acidobacteriota</taxon>
        <taxon>Terriglobia</taxon>
        <taxon>Terriglobales</taxon>
        <taxon>Acidobacteriaceae</taxon>
        <taxon>Edaphobacter</taxon>
    </lineage>
</organism>
<dbReference type="SUPFAM" id="SSF56935">
    <property type="entry name" value="Porins"/>
    <property type="match status" value="1"/>
</dbReference>
<protein>
    <submittedName>
        <fullName evidence="3">Carboxypeptidase-like regulatory domain-containing protein</fullName>
    </submittedName>
</protein>
<feature type="domain" description="TonB-dependent transporter Oar-like beta-barrel" evidence="2">
    <location>
        <begin position="247"/>
        <end position="1230"/>
    </location>
</feature>
<proteinExistence type="predicted"/>
<gene>
    <name evidence="3" type="ORF">P4G45_02260</name>
</gene>
<evidence type="ECO:0000259" key="2">
    <source>
        <dbReference type="Pfam" id="PF25183"/>
    </source>
</evidence>
<dbReference type="EMBL" id="CP121194">
    <property type="protein sequence ID" value="XBH10572.1"/>
    <property type="molecule type" value="Genomic_DNA"/>
</dbReference>
<keyword evidence="1" id="KW-0812">Transmembrane</keyword>
<sequence length="1237" mass="133985">MNVMKVVTKEGWLGIWLTKSVPIFLLVLIVSTATLWAQSGIGSIQGTVQDSSGAAVPQVSVHVSNEATGVAVDTMSNATGFYSVPSLFVGNYTITFIAPGMKKYQTSIALQVAQVAVINPSLSAGEVSQQVTISANDVQLATYDSGTISSTLDNSRIMELPENGRNVLNLTQLTTPGLEVGGQRANGNLAEALEYVEDGAPMLNRNFGGEGNSTQAQLPDPDAVAEVRLETTNSNAQFATPATGIITTKSGSNGFHGSLFETARNNAIGIAKARQNPSNYSAPHYVRNEFGVSLGGPIIIPKLYNGKDRSFFFFAFERYSLRSYTNELVTVPTVAMRNGDFSNDYNSAGVLQTLYDSTTSNPVNFQRTAYAGNKIDISRISPLAKILYAITPLPTSADNPLVASNYNAPALNNATAPNATFRLDHLVNESNRLFLRYTQTKITTAALRNYPSNSPQTIAGAGLPAGASGLQEIPVTTISSALGYTHIFSPTFVSEFVVGNEWFNQYVQGGGNPYLDYEQLMGLPNNFGELGFPNISGGIMPYGGTQFNYGVAQIITNVDENLTKIIGHHQVLFGGRYRHERFGSLPDRTNDTVSFGAYASADVDPTSGANYTAKANTGDGNADLFLGASNNYAVAKSGPYAHYRDMEIDSYIQDNFHMTKNITINAGLRWEIHPAPYTRNGTTESFDIARKAIVLANPLQFYIDKGYTTQAIVTNLEKLGVNFETPQTAGIPNTMFFNDDFTFSPRLGVAYAPFGGRHGTVLRGGYGRYIYPIPLRNSLVQTGHDSPFTASYSQSYITANQSPDGLPNYLLRTPQTVVAGSNSANVVNSASINSIQPGINLITLDPHFSPNYVTQVNATVEQPIKWNSVLRVTYLYDHGSGLGQNNLYNEHPSTYVYETVNGVVPPVGTYASVATGPYDQTTYGGSAAVIQKTGYSNDNSLQLNFQRLTKHGYGFQIFYVYSRAFRVGGNSSRDGLIYPAADYAPGALPSTDFAKLNRFENYQIDTAIPEHHVGFNGLVELPFGRGKHFFSNANGFWNEVIGGFQIAGTGQVISQNFAVAATNWGPTSPIRLYKHSHRITDCRSGVCHPENLWFNGYIAPTSINAATKGVSGLPSGYMPYQTPINNDPTVTALYGTNNVSVHLKNGKSTTVAYSPGPSGVNPFSHTILPGPFNYNADLSLFKVFPISETVNFKINVDAFNAFNIQGYINPNATDGTQNFLTSYWTPRQIQLTARLTF</sequence>
<dbReference type="SUPFAM" id="SSF49464">
    <property type="entry name" value="Carboxypeptidase regulatory domain-like"/>
    <property type="match status" value="1"/>
</dbReference>
<evidence type="ECO:0000256" key="1">
    <source>
        <dbReference type="SAM" id="Phobius"/>
    </source>
</evidence>
<dbReference type="KEGG" id="epl:P4G45_02260"/>
<keyword evidence="3" id="KW-0645">Protease</keyword>
<feature type="transmembrane region" description="Helical" evidence="1">
    <location>
        <begin position="12"/>
        <end position="37"/>
    </location>
</feature>
<dbReference type="Pfam" id="PF25183">
    <property type="entry name" value="OMP_b-brl_4"/>
    <property type="match status" value="1"/>
</dbReference>
<keyword evidence="1" id="KW-1133">Transmembrane helix</keyword>